<dbReference type="PANTHER" id="PTHR30329">
    <property type="entry name" value="STATOR ELEMENT OF FLAGELLAR MOTOR COMPLEX"/>
    <property type="match status" value="1"/>
</dbReference>
<feature type="domain" description="OmpA-like" evidence="7">
    <location>
        <begin position="71"/>
        <end position="186"/>
    </location>
</feature>
<dbReference type="Pfam" id="PF00691">
    <property type="entry name" value="OmpA"/>
    <property type="match status" value="1"/>
</dbReference>
<dbReference type="SUPFAM" id="SSF103088">
    <property type="entry name" value="OmpA-like"/>
    <property type="match status" value="1"/>
</dbReference>
<evidence type="ECO:0000256" key="3">
    <source>
        <dbReference type="ARBA" id="ARBA00023237"/>
    </source>
</evidence>
<organism evidence="8 9">
    <name type="scientific">Pseudanabaena frigida</name>
    <dbReference type="NCBI Taxonomy" id="945775"/>
    <lineage>
        <taxon>Bacteria</taxon>
        <taxon>Bacillati</taxon>
        <taxon>Cyanobacteriota</taxon>
        <taxon>Cyanophyceae</taxon>
        <taxon>Pseudanabaenales</taxon>
        <taxon>Pseudanabaenaceae</taxon>
        <taxon>Pseudanabaena</taxon>
    </lineage>
</organism>
<dbReference type="GO" id="GO:0009279">
    <property type="term" value="C:cell outer membrane"/>
    <property type="evidence" value="ECO:0007669"/>
    <property type="project" value="UniProtKB-SubCell"/>
</dbReference>
<gene>
    <name evidence="8" type="ORF">DCF19_21720</name>
</gene>
<evidence type="ECO:0000313" key="8">
    <source>
        <dbReference type="EMBL" id="PZO36418.1"/>
    </source>
</evidence>
<evidence type="ECO:0000256" key="2">
    <source>
        <dbReference type="ARBA" id="ARBA00023136"/>
    </source>
</evidence>
<evidence type="ECO:0000313" key="9">
    <source>
        <dbReference type="Proteomes" id="UP000249467"/>
    </source>
</evidence>
<protein>
    <submittedName>
        <fullName evidence="8">OmpA family protein</fullName>
    </submittedName>
</protein>
<dbReference type="PROSITE" id="PS51123">
    <property type="entry name" value="OMPA_2"/>
    <property type="match status" value="1"/>
</dbReference>
<feature type="transmembrane region" description="Helical" evidence="6">
    <location>
        <begin position="32"/>
        <end position="56"/>
    </location>
</feature>
<accession>A0A2W4XYR6</accession>
<dbReference type="InterPro" id="IPR050330">
    <property type="entry name" value="Bact_OuterMem_StrucFunc"/>
</dbReference>
<dbReference type="InterPro" id="IPR006665">
    <property type="entry name" value="OmpA-like"/>
</dbReference>
<evidence type="ECO:0000256" key="6">
    <source>
        <dbReference type="SAM" id="Phobius"/>
    </source>
</evidence>
<proteinExistence type="predicted"/>
<dbReference type="EMBL" id="QBML01000041">
    <property type="protein sequence ID" value="PZO36418.1"/>
    <property type="molecule type" value="Genomic_DNA"/>
</dbReference>
<keyword evidence="6" id="KW-0812">Transmembrane</keyword>
<dbReference type="InterPro" id="IPR006664">
    <property type="entry name" value="OMP_bac"/>
</dbReference>
<keyword evidence="2 4" id="KW-0472">Membrane</keyword>
<evidence type="ECO:0000256" key="4">
    <source>
        <dbReference type="PROSITE-ProRule" id="PRU00473"/>
    </source>
</evidence>
<comment type="caution">
    <text evidence="8">The sequence shown here is derived from an EMBL/GenBank/DDBJ whole genome shotgun (WGS) entry which is preliminary data.</text>
</comment>
<name>A0A2W4XYR6_9CYAN</name>
<dbReference type="Proteomes" id="UP000249467">
    <property type="component" value="Unassembled WGS sequence"/>
</dbReference>
<feature type="region of interest" description="Disordered" evidence="5">
    <location>
        <begin position="1"/>
        <end position="22"/>
    </location>
</feature>
<evidence type="ECO:0000256" key="1">
    <source>
        <dbReference type="ARBA" id="ARBA00004442"/>
    </source>
</evidence>
<reference evidence="8 9" key="1">
    <citation type="submission" date="2018-04" db="EMBL/GenBank/DDBJ databases">
        <authorList>
            <person name="Go L.Y."/>
            <person name="Mitchell J.A."/>
        </authorList>
    </citation>
    <scope>NUCLEOTIDE SEQUENCE [LARGE SCALE GENOMIC DNA]</scope>
    <source>
        <strain evidence="8">ULC066bin1</strain>
    </source>
</reference>
<reference evidence="8 9" key="2">
    <citation type="submission" date="2018-06" db="EMBL/GenBank/DDBJ databases">
        <title>Metagenomic assembly of (sub)arctic Cyanobacteria and their associated microbiome from non-axenic cultures.</title>
        <authorList>
            <person name="Baurain D."/>
        </authorList>
    </citation>
    <scope>NUCLEOTIDE SEQUENCE [LARGE SCALE GENOMIC DNA]</scope>
    <source>
        <strain evidence="8">ULC066bin1</strain>
    </source>
</reference>
<sequence>MENLPTPDKSIDKSSGKPSGNSSPIENRALTFIVHGAILSVSAIAGMGIGLLVAFVRPDLVWQPSFNFLNYKKQQFTLLSDALFDVDKASIRPESFRLLDEVAAQLPLTKGKRVRINGHMDLSSTGDALTLSYLRASAVKEYLARLRGEQTYYWTVIGYGSSRPLANSASDNNGKSNRRIEIFVDD</sequence>
<evidence type="ECO:0000259" key="7">
    <source>
        <dbReference type="PROSITE" id="PS51123"/>
    </source>
</evidence>
<dbReference type="PRINTS" id="PR01021">
    <property type="entry name" value="OMPADOMAIN"/>
</dbReference>
<keyword evidence="3" id="KW-0998">Cell outer membrane</keyword>
<dbReference type="PANTHER" id="PTHR30329:SF21">
    <property type="entry name" value="LIPOPROTEIN YIAD-RELATED"/>
    <property type="match status" value="1"/>
</dbReference>
<dbReference type="Gene3D" id="3.30.1330.60">
    <property type="entry name" value="OmpA-like domain"/>
    <property type="match status" value="1"/>
</dbReference>
<dbReference type="InterPro" id="IPR036737">
    <property type="entry name" value="OmpA-like_sf"/>
</dbReference>
<comment type="subcellular location">
    <subcellularLocation>
        <location evidence="1">Cell outer membrane</location>
    </subcellularLocation>
</comment>
<evidence type="ECO:0000256" key="5">
    <source>
        <dbReference type="SAM" id="MobiDB-lite"/>
    </source>
</evidence>
<dbReference type="AlphaFoldDB" id="A0A2W4XYR6"/>
<dbReference type="CDD" id="cd07185">
    <property type="entry name" value="OmpA_C-like"/>
    <property type="match status" value="1"/>
</dbReference>
<keyword evidence="6" id="KW-1133">Transmembrane helix</keyword>